<dbReference type="Proteomes" id="UP000053477">
    <property type="component" value="Unassembled WGS sequence"/>
</dbReference>
<dbReference type="InParanoid" id="A0A0H2RR13"/>
<dbReference type="OrthoDB" id="1723750at2759"/>
<dbReference type="GO" id="GO:0005634">
    <property type="term" value="C:nucleus"/>
    <property type="evidence" value="ECO:0007669"/>
    <property type="project" value="UniProtKB-SubCell"/>
</dbReference>
<dbReference type="PANTHER" id="PTHR14614:SF39">
    <property type="entry name" value="HISTIDINE PROTEIN METHYLTRANSFERASE 1 HOMOLOG"/>
    <property type="match status" value="1"/>
</dbReference>
<dbReference type="EC" id="2.1.1.85" evidence="3"/>
<evidence type="ECO:0000256" key="2">
    <source>
        <dbReference type="ARBA" id="ARBA00004496"/>
    </source>
</evidence>
<evidence type="ECO:0000256" key="4">
    <source>
        <dbReference type="ARBA" id="ARBA00022490"/>
    </source>
</evidence>
<evidence type="ECO:0000256" key="7">
    <source>
        <dbReference type="ARBA" id="ARBA00022691"/>
    </source>
</evidence>
<dbReference type="SUPFAM" id="SSF53335">
    <property type="entry name" value="S-adenosyl-L-methionine-dependent methyltransferases"/>
    <property type="match status" value="1"/>
</dbReference>
<sequence>LDTLPPIISYSTLEIPISGQSGSKVTLARRDLYDVRYQLIAQEEGEENDVPSDEGANKDAELSFVDNPSDLAPGLYEGGLKTWECSLDLVDVLEGRIKFERGHGWVRGKRAIEIGCGTAVPSLYLLQQLLHEPSGQVESTIVLQDFNDLVIRLVTFPNAFLTWYTSSLADRFRTDQDQEEPSGGNSEDVTITITQDLKDAFIHSLKEQKISLRFLAGSWDAILDTKDLFESPFDVVLTSETIYRTESLPTLIELLRRACGEDDAGVSSEKGLEPGVKKLSLHSNTLCLVAAKILYFGVGGSIIDFQKYLQSRGATYDIVFNKALGVARQVLSLQWGAQ</sequence>
<name>A0A0H2RR13_9AGAM</name>
<accession>A0A0H2RR13</accession>
<keyword evidence="11" id="KW-1185">Reference proteome</keyword>
<organism evidence="10 11">
    <name type="scientific">Schizopora paradoxa</name>
    <dbReference type="NCBI Taxonomy" id="27342"/>
    <lineage>
        <taxon>Eukaryota</taxon>
        <taxon>Fungi</taxon>
        <taxon>Dikarya</taxon>
        <taxon>Basidiomycota</taxon>
        <taxon>Agaricomycotina</taxon>
        <taxon>Agaricomycetes</taxon>
        <taxon>Hymenochaetales</taxon>
        <taxon>Schizoporaceae</taxon>
        <taxon>Schizopora</taxon>
    </lineage>
</organism>
<dbReference type="GO" id="GO:0018064">
    <property type="term" value="F:protein-L-histidine N-tele-methyltransferase activity"/>
    <property type="evidence" value="ECO:0007669"/>
    <property type="project" value="UniProtKB-EC"/>
</dbReference>
<dbReference type="EMBL" id="KQ085950">
    <property type="protein sequence ID" value="KLO14017.1"/>
    <property type="molecule type" value="Genomic_DNA"/>
</dbReference>
<dbReference type="Gene3D" id="3.40.50.150">
    <property type="entry name" value="Vaccinia Virus protein VP39"/>
    <property type="match status" value="1"/>
</dbReference>
<evidence type="ECO:0000256" key="3">
    <source>
        <dbReference type="ARBA" id="ARBA00012533"/>
    </source>
</evidence>
<gene>
    <name evidence="10" type="ORF">SCHPADRAFT_851690</name>
</gene>
<protein>
    <recommendedName>
        <fullName evidence="3">protein-histidine N-methyltransferase</fullName>
        <ecNumber evidence="3">2.1.1.85</ecNumber>
    </recommendedName>
</protein>
<evidence type="ECO:0000256" key="5">
    <source>
        <dbReference type="ARBA" id="ARBA00022603"/>
    </source>
</evidence>
<dbReference type="FunCoup" id="A0A0H2RR13">
    <property type="interactions" value="357"/>
</dbReference>
<keyword evidence="6" id="KW-0808">Transferase</keyword>
<proteinExistence type="inferred from homology"/>
<dbReference type="InterPro" id="IPR029063">
    <property type="entry name" value="SAM-dependent_MTases_sf"/>
</dbReference>
<dbReference type="STRING" id="27342.A0A0H2RR13"/>
<feature type="non-terminal residue" evidence="10">
    <location>
        <position position="1"/>
    </location>
</feature>
<dbReference type="GO" id="GO:0032259">
    <property type="term" value="P:methylation"/>
    <property type="evidence" value="ECO:0007669"/>
    <property type="project" value="UniProtKB-KW"/>
</dbReference>
<dbReference type="InterPro" id="IPR019410">
    <property type="entry name" value="Methyltransf_16"/>
</dbReference>
<dbReference type="GO" id="GO:0005737">
    <property type="term" value="C:cytoplasm"/>
    <property type="evidence" value="ECO:0007669"/>
    <property type="project" value="UniProtKB-SubCell"/>
</dbReference>
<dbReference type="PANTHER" id="PTHR14614">
    <property type="entry name" value="HEPATOCELLULAR CARCINOMA-ASSOCIATED ANTIGEN"/>
    <property type="match status" value="1"/>
</dbReference>
<evidence type="ECO:0000256" key="1">
    <source>
        <dbReference type="ARBA" id="ARBA00004123"/>
    </source>
</evidence>
<evidence type="ECO:0000313" key="11">
    <source>
        <dbReference type="Proteomes" id="UP000053477"/>
    </source>
</evidence>
<keyword evidence="8" id="KW-0539">Nucleus</keyword>
<dbReference type="AlphaFoldDB" id="A0A0H2RR13"/>
<keyword evidence="5" id="KW-0489">Methyltransferase</keyword>
<keyword evidence="4" id="KW-0963">Cytoplasm</keyword>
<comment type="subcellular location">
    <subcellularLocation>
        <location evidence="2">Cytoplasm</location>
    </subcellularLocation>
    <subcellularLocation>
        <location evidence="1">Nucleus</location>
    </subcellularLocation>
</comment>
<reference evidence="10 11" key="1">
    <citation type="submission" date="2015-04" db="EMBL/GenBank/DDBJ databases">
        <title>Complete genome sequence of Schizopora paradoxa KUC8140, a cosmopolitan wood degrader in East Asia.</title>
        <authorList>
            <consortium name="DOE Joint Genome Institute"/>
            <person name="Min B."/>
            <person name="Park H."/>
            <person name="Jang Y."/>
            <person name="Kim J.-J."/>
            <person name="Kim K.H."/>
            <person name="Pangilinan J."/>
            <person name="Lipzen A."/>
            <person name="Riley R."/>
            <person name="Grigoriev I.V."/>
            <person name="Spatafora J.W."/>
            <person name="Choi I.-G."/>
        </authorList>
    </citation>
    <scope>NUCLEOTIDE SEQUENCE [LARGE SCALE GENOMIC DNA]</scope>
    <source>
        <strain evidence="10 11">KUC8140</strain>
    </source>
</reference>
<evidence type="ECO:0000313" key="10">
    <source>
        <dbReference type="EMBL" id="KLO14017.1"/>
    </source>
</evidence>
<evidence type="ECO:0000256" key="8">
    <source>
        <dbReference type="ARBA" id="ARBA00023242"/>
    </source>
</evidence>
<evidence type="ECO:0000256" key="6">
    <source>
        <dbReference type="ARBA" id="ARBA00022679"/>
    </source>
</evidence>
<comment type="similarity">
    <text evidence="9">Belongs to the methyltransferase superfamily. METTL18 family.</text>
</comment>
<evidence type="ECO:0000256" key="9">
    <source>
        <dbReference type="ARBA" id="ARBA00038126"/>
    </source>
</evidence>
<keyword evidence="7" id="KW-0949">S-adenosyl-L-methionine</keyword>